<dbReference type="STRING" id="61424.A0A2T9Y406"/>
<evidence type="ECO:0000256" key="1">
    <source>
        <dbReference type="ARBA" id="ARBA00005435"/>
    </source>
</evidence>
<dbReference type="GO" id="GO:0004519">
    <property type="term" value="F:endonuclease activity"/>
    <property type="evidence" value="ECO:0007669"/>
    <property type="project" value="UniProtKB-KW"/>
</dbReference>
<accession>A0A2T9Y406</accession>
<comment type="similarity">
    <text evidence="1">Belongs to the LCL3 family.</text>
</comment>
<dbReference type="OrthoDB" id="430293at2759"/>
<dbReference type="Gene3D" id="2.40.50.90">
    <property type="match status" value="1"/>
</dbReference>
<evidence type="ECO:0000313" key="8">
    <source>
        <dbReference type="Proteomes" id="UP000245699"/>
    </source>
</evidence>
<keyword evidence="2" id="KW-0540">Nuclease</keyword>
<proteinExistence type="inferred from homology"/>
<comment type="caution">
    <text evidence="7">The sequence shown here is derived from an EMBL/GenBank/DDBJ whole genome shotgun (WGS) entry which is preliminary data.</text>
</comment>
<dbReference type="SMART" id="SM00318">
    <property type="entry name" value="SNc"/>
    <property type="match status" value="1"/>
</dbReference>
<dbReference type="InterPro" id="IPR016071">
    <property type="entry name" value="Staphylococal_nuclease_OB-fold"/>
</dbReference>
<dbReference type="PROSITE" id="PS50830">
    <property type="entry name" value="TNASE_3"/>
    <property type="match status" value="1"/>
</dbReference>
<evidence type="ECO:0000313" key="7">
    <source>
        <dbReference type="EMBL" id="PVU87070.1"/>
    </source>
</evidence>
<dbReference type="PANTHER" id="PTHR12302">
    <property type="entry name" value="EBNA2 BINDING PROTEIN P100"/>
    <property type="match status" value="1"/>
</dbReference>
<evidence type="ECO:0000259" key="6">
    <source>
        <dbReference type="PROSITE" id="PS50830"/>
    </source>
</evidence>
<protein>
    <recommendedName>
        <fullName evidence="6">TNase-like domain-containing protein</fullName>
    </recommendedName>
</protein>
<dbReference type="PANTHER" id="PTHR12302:SF3">
    <property type="entry name" value="SERINE_THREONINE-PROTEIN KINASE 31"/>
    <property type="match status" value="1"/>
</dbReference>
<dbReference type="EMBL" id="MBFT01000803">
    <property type="protein sequence ID" value="PVU87070.1"/>
    <property type="molecule type" value="Genomic_DNA"/>
</dbReference>
<dbReference type="AlphaFoldDB" id="A0A2T9Y406"/>
<keyword evidence="8" id="KW-1185">Reference proteome</keyword>
<evidence type="ECO:0000256" key="3">
    <source>
        <dbReference type="ARBA" id="ARBA00022759"/>
    </source>
</evidence>
<evidence type="ECO:0000256" key="4">
    <source>
        <dbReference type="ARBA" id="ARBA00022801"/>
    </source>
</evidence>
<dbReference type="GO" id="GO:0016787">
    <property type="term" value="F:hydrolase activity"/>
    <property type="evidence" value="ECO:0007669"/>
    <property type="project" value="UniProtKB-KW"/>
</dbReference>
<evidence type="ECO:0000256" key="2">
    <source>
        <dbReference type="ARBA" id="ARBA00022722"/>
    </source>
</evidence>
<dbReference type="GO" id="GO:0005739">
    <property type="term" value="C:mitochondrion"/>
    <property type="evidence" value="ECO:0007669"/>
    <property type="project" value="TreeGrafter"/>
</dbReference>
<dbReference type="InterPro" id="IPR035437">
    <property type="entry name" value="SNase_OB-fold_sf"/>
</dbReference>
<keyword evidence="5" id="KW-0106">Calcium</keyword>
<organism evidence="7 8">
    <name type="scientific">Furculomyces boomerangus</name>
    <dbReference type="NCBI Taxonomy" id="61424"/>
    <lineage>
        <taxon>Eukaryota</taxon>
        <taxon>Fungi</taxon>
        <taxon>Fungi incertae sedis</taxon>
        <taxon>Zoopagomycota</taxon>
        <taxon>Kickxellomycotina</taxon>
        <taxon>Harpellomycetes</taxon>
        <taxon>Harpellales</taxon>
        <taxon>Harpellaceae</taxon>
        <taxon>Furculomyces</taxon>
    </lineage>
</organism>
<dbReference type="SUPFAM" id="SSF50199">
    <property type="entry name" value="Staphylococcal nuclease"/>
    <property type="match status" value="1"/>
</dbReference>
<keyword evidence="3" id="KW-0255">Endonuclease</keyword>
<dbReference type="Proteomes" id="UP000245699">
    <property type="component" value="Unassembled WGS sequence"/>
</dbReference>
<evidence type="ECO:0000256" key="5">
    <source>
        <dbReference type="ARBA" id="ARBA00022837"/>
    </source>
</evidence>
<feature type="domain" description="TNase-like" evidence="6">
    <location>
        <begin position="20"/>
        <end position="188"/>
    </location>
</feature>
<name>A0A2T9Y406_9FUNG</name>
<gene>
    <name evidence="7" type="ORF">BB559_006244</name>
</gene>
<reference evidence="7 8" key="1">
    <citation type="journal article" date="2018" name="MBio">
        <title>Comparative Genomics Reveals the Core Gene Toolbox for the Fungus-Insect Symbiosis.</title>
        <authorList>
            <person name="Wang Y."/>
            <person name="Stata M."/>
            <person name="Wang W."/>
            <person name="Stajich J.E."/>
            <person name="White M.M."/>
            <person name="Moncalvo J.M."/>
        </authorList>
    </citation>
    <scope>NUCLEOTIDE SEQUENCE [LARGE SCALE GENOMIC DNA]</scope>
    <source>
        <strain evidence="7 8">AUS-77-4</strain>
    </source>
</reference>
<dbReference type="Pfam" id="PF00565">
    <property type="entry name" value="SNase"/>
    <property type="match status" value="1"/>
</dbReference>
<keyword evidence="4" id="KW-0378">Hydrolase</keyword>
<sequence length="207" mass="24029">MDDNHNKNILVGVLSGLSLVVSVADGDTFRLFHMPTLRPKWLINKELVQLQLKKQFFANLIKDSKPGKKYKLSDRTINVRLYGVDSPEMGHFGNEKQRMSEEAKDYMTSIIMGRNVTILPLKKDIYDRVVSVVYYKRYIFNIDLSAEMVKRGFAQVYYGGDALYFGNQKKLEKLQSEAKNKKLGIWSLDNYVSPMEYKKNLRQNTKN</sequence>